<dbReference type="InterPro" id="IPR000923">
    <property type="entry name" value="BlueCu_1"/>
</dbReference>
<feature type="signal peptide" evidence="3">
    <location>
        <begin position="1"/>
        <end position="32"/>
    </location>
</feature>
<protein>
    <submittedName>
        <fullName evidence="5">Plastocyanin/azurin family copper-binding protein</fullName>
    </submittedName>
</protein>
<evidence type="ECO:0000256" key="2">
    <source>
        <dbReference type="ARBA" id="ARBA00023008"/>
    </source>
</evidence>
<dbReference type="GO" id="GO:0009055">
    <property type="term" value="F:electron transfer activity"/>
    <property type="evidence" value="ECO:0007669"/>
    <property type="project" value="InterPro"/>
</dbReference>
<dbReference type="InterPro" id="IPR052721">
    <property type="entry name" value="ET_Amicyanin"/>
</dbReference>
<evidence type="ECO:0000313" key="5">
    <source>
        <dbReference type="EMBL" id="XDP44671.1"/>
    </source>
</evidence>
<dbReference type="Gene3D" id="2.60.40.420">
    <property type="entry name" value="Cupredoxins - blue copper proteins"/>
    <property type="match status" value="2"/>
</dbReference>
<dbReference type="SUPFAM" id="SSF49503">
    <property type="entry name" value="Cupredoxins"/>
    <property type="match status" value="2"/>
</dbReference>
<name>A0AB39L0M3_9MICC</name>
<gene>
    <name evidence="5" type="ORF">AB5L97_15555</name>
</gene>
<accession>A0AB39L0M3</accession>
<evidence type="ECO:0000259" key="4">
    <source>
        <dbReference type="Pfam" id="PF00127"/>
    </source>
</evidence>
<dbReference type="PANTHER" id="PTHR36507:SF1">
    <property type="entry name" value="BLL1555 PROTEIN"/>
    <property type="match status" value="1"/>
</dbReference>
<dbReference type="InterPro" id="IPR008972">
    <property type="entry name" value="Cupredoxin"/>
</dbReference>
<dbReference type="AlphaFoldDB" id="A0AB39L0M3"/>
<keyword evidence="3" id="KW-0732">Signal</keyword>
<feature type="chain" id="PRO_5044213292" evidence="3">
    <location>
        <begin position="33"/>
        <end position="311"/>
    </location>
</feature>
<dbReference type="RefSeq" id="WP_369045337.1">
    <property type="nucleotide sequence ID" value="NZ_CP163302.1"/>
</dbReference>
<dbReference type="KEGG" id="spue:AB5L97_15555"/>
<keyword evidence="1" id="KW-0479">Metal-binding</keyword>
<dbReference type="PANTHER" id="PTHR36507">
    <property type="entry name" value="BLL1555 PROTEIN"/>
    <property type="match status" value="1"/>
</dbReference>
<sequence>MSSRTRFRTPAVVLTALVTLIIGVLGIAPAQAAVNTNPNAQTWKVLVGNQTPDMAIQGMRFLPGEIWIHQTDSINFVSNSAEIHTVSYGTPPLPPTSIANLEADAFTPVGGPVFDPTAPWTNSGILAPPVPHAPFIQSYQLKFAAPGDFTFYCLIHGEMMNIVVHVMNKQATLPHKQAYYDWQASVQSGQIIADGLALEAKTLAKSSPTHIFVGAMDDQAMVMRFMPSPDAVRKGTTVTFDMSANQGVVPHTVTFTDLKQGGKLVDSGVLLPAFAGGPSTFNVTFDQTGIFHYLCEFHDDMGMVGQVIVTP</sequence>
<evidence type="ECO:0000256" key="1">
    <source>
        <dbReference type="ARBA" id="ARBA00022723"/>
    </source>
</evidence>
<dbReference type="Pfam" id="PF00127">
    <property type="entry name" value="Copper-bind"/>
    <property type="match status" value="1"/>
</dbReference>
<evidence type="ECO:0000256" key="3">
    <source>
        <dbReference type="SAM" id="SignalP"/>
    </source>
</evidence>
<organism evidence="5">
    <name type="scientific">Sinomonas puerhi</name>
    <dbReference type="NCBI Taxonomy" id="3238584"/>
    <lineage>
        <taxon>Bacteria</taxon>
        <taxon>Bacillati</taxon>
        <taxon>Actinomycetota</taxon>
        <taxon>Actinomycetes</taxon>
        <taxon>Micrococcales</taxon>
        <taxon>Micrococcaceae</taxon>
        <taxon>Sinomonas</taxon>
    </lineage>
</organism>
<keyword evidence="2" id="KW-0186">Copper</keyword>
<dbReference type="GO" id="GO:0005507">
    <property type="term" value="F:copper ion binding"/>
    <property type="evidence" value="ECO:0007669"/>
    <property type="project" value="InterPro"/>
</dbReference>
<reference evidence="5" key="1">
    <citation type="submission" date="2024-07" db="EMBL/GenBank/DDBJ databases">
        <authorList>
            <person name="fu j."/>
        </authorList>
    </citation>
    <scope>NUCLEOTIDE SEQUENCE</scope>
    <source>
        <strain evidence="5">P10A9</strain>
    </source>
</reference>
<feature type="domain" description="Blue (type 1) copper" evidence="4">
    <location>
        <begin position="220"/>
        <end position="309"/>
    </location>
</feature>
<proteinExistence type="predicted"/>
<dbReference type="EMBL" id="CP163302">
    <property type="protein sequence ID" value="XDP44671.1"/>
    <property type="molecule type" value="Genomic_DNA"/>
</dbReference>